<accession>A0A1C6RBH3</accession>
<evidence type="ECO:0000313" key="2">
    <source>
        <dbReference type="Proteomes" id="UP000199699"/>
    </source>
</evidence>
<evidence type="ECO:0000313" key="1">
    <source>
        <dbReference type="EMBL" id="SCL14332.1"/>
    </source>
</evidence>
<name>A0A1C6RBH3_9ACTN</name>
<dbReference type="Proteomes" id="UP000199699">
    <property type="component" value="Unassembled WGS sequence"/>
</dbReference>
<dbReference type="AlphaFoldDB" id="A0A1C6RBH3"/>
<dbReference type="EMBL" id="FMHT01000003">
    <property type="protein sequence ID" value="SCL14332.1"/>
    <property type="molecule type" value="Genomic_DNA"/>
</dbReference>
<dbReference type="STRING" id="145857.GA0070616_0409"/>
<keyword evidence="2" id="KW-1185">Reference proteome</keyword>
<protein>
    <submittedName>
        <fullName evidence="1">Uncharacterized protein</fullName>
    </submittedName>
</protein>
<gene>
    <name evidence="1" type="ORF">GA0070616_0409</name>
</gene>
<organism evidence="1 2">
    <name type="scientific">Micromonospora nigra</name>
    <dbReference type="NCBI Taxonomy" id="145857"/>
    <lineage>
        <taxon>Bacteria</taxon>
        <taxon>Bacillati</taxon>
        <taxon>Actinomycetota</taxon>
        <taxon>Actinomycetes</taxon>
        <taxon>Micromonosporales</taxon>
        <taxon>Micromonosporaceae</taxon>
        <taxon>Micromonospora</taxon>
    </lineage>
</organism>
<reference evidence="1 2" key="1">
    <citation type="submission" date="2016-06" db="EMBL/GenBank/DDBJ databases">
        <authorList>
            <person name="Kjaerup R.B."/>
            <person name="Dalgaard T.S."/>
            <person name="Juul-Madsen H.R."/>
        </authorList>
    </citation>
    <scope>NUCLEOTIDE SEQUENCE [LARGE SCALE GENOMIC DNA]</scope>
    <source>
        <strain evidence="1 2">DSM 43818</strain>
    </source>
</reference>
<sequence length="143" mass="15622">MSVAALSCAVMGYAFSLDPPTEEGYLSTPCAFSGEQMNYVRMIMIEAGVVAGDGVAQVLDTRGLEVTEETLPTRRFLYNEGHTTAAEAAFVARRLRAALDAQVVAELLVFLDDHPGEDQVTEWVRQFAAFNEQAAQQNGYYSC</sequence>
<proteinExistence type="predicted"/>